<evidence type="ECO:0000313" key="9">
    <source>
        <dbReference type="Proteomes" id="UP000242687"/>
    </source>
</evidence>
<keyword evidence="4 6" id="KW-0289">Folate biosynthesis</keyword>
<dbReference type="GO" id="GO:0005737">
    <property type="term" value="C:cytoplasm"/>
    <property type="evidence" value="ECO:0007669"/>
    <property type="project" value="TreeGrafter"/>
</dbReference>
<comment type="function">
    <text evidence="6">Catalyzes the conversion of 7,8-dihydroneopterin to 6-hydroxymethyl-7,8-dihydropterin.</text>
</comment>
<dbReference type="AlphaFoldDB" id="A0A2H9VMF7"/>
<dbReference type="UniPathway" id="UPA00077">
    <property type="reaction ID" value="UER00154"/>
</dbReference>
<evidence type="ECO:0000313" key="8">
    <source>
        <dbReference type="EMBL" id="PJJ79519.1"/>
    </source>
</evidence>
<dbReference type="Pfam" id="PF02152">
    <property type="entry name" value="FolB"/>
    <property type="match status" value="1"/>
</dbReference>
<keyword evidence="9" id="KW-1185">Reference proteome</keyword>
<dbReference type="GO" id="GO:0046654">
    <property type="term" value="P:tetrahydrofolate biosynthetic process"/>
    <property type="evidence" value="ECO:0007669"/>
    <property type="project" value="UniProtKB-UniRule"/>
</dbReference>
<gene>
    <name evidence="8" type="ORF">CLV57_2653</name>
</gene>
<comment type="similarity">
    <text evidence="3 6">Belongs to the DHNA family.</text>
</comment>
<evidence type="ECO:0000259" key="7">
    <source>
        <dbReference type="SMART" id="SM00905"/>
    </source>
</evidence>
<evidence type="ECO:0000256" key="1">
    <source>
        <dbReference type="ARBA" id="ARBA00001353"/>
    </source>
</evidence>
<reference evidence="8 9" key="1">
    <citation type="submission" date="2017-11" db="EMBL/GenBank/DDBJ databases">
        <title>Genomic Encyclopedia of Archaeal and Bacterial Type Strains, Phase II (KMG-II): From Individual Species to Whole Genera.</title>
        <authorList>
            <person name="Goeker M."/>
        </authorList>
    </citation>
    <scope>NUCLEOTIDE SEQUENCE [LARGE SCALE GENOMIC DNA]</scope>
    <source>
        <strain evidence="8 9">DSM 28175</strain>
    </source>
</reference>
<dbReference type="InterPro" id="IPR006156">
    <property type="entry name" value="Dihydroneopterin_aldolase"/>
</dbReference>
<sequence>MIVALRAAEFFAYHGFYPEEQHTGNCFIVDIEVEFTPTASSGLHTDDINDTVNYEELYDIANKHMQQPQKLIETLATLILEDVKARYGFLDRINISIKKQNPLAGAKVKYTEIIVGYNK</sequence>
<proteinExistence type="inferred from homology"/>
<keyword evidence="5 6" id="KW-0456">Lyase</keyword>
<evidence type="ECO:0000256" key="4">
    <source>
        <dbReference type="ARBA" id="ARBA00022909"/>
    </source>
</evidence>
<evidence type="ECO:0000256" key="6">
    <source>
        <dbReference type="RuleBase" id="RU362079"/>
    </source>
</evidence>
<dbReference type="Gene3D" id="3.30.1130.10">
    <property type="match status" value="1"/>
</dbReference>
<dbReference type="NCBIfam" id="TIGR00525">
    <property type="entry name" value="folB"/>
    <property type="match status" value="1"/>
</dbReference>
<comment type="pathway">
    <text evidence="2 6">Cofactor biosynthesis; tetrahydrofolate biosynthesis; 2-amino-4-hydroxy-6-hydroxymethyl-7,8-dihydropteridine diphosphate from 7,8-dihydroneopterin triphosphate: step 3/4.</text>
</comment>
<comment type="caution">
    <text evidence="8">The sequence shown here is derived from an EMBL/GenBank/DDBJ whole genome shotgun (WGS) entry which is preliminary data.</text>
</comment>
<evidence type="ECO:0000256" key="5">
    <source>
        <dbReference type="ARBA" id="ARBA00023239"/>
    </source>
</evidence>
<comment type="catalytic activity">
    <reaction evidence="1 6">
        <text>7,8-dihydroneopterin = 6-hydroxymethyl-7,8-dihydropterin + glycolaldehyde</text>
        <dbReference type="Rhea" id="RHEA:10540"/>
        <dbReference type="ChEBI" id="CHEBI:17001"/>
        <dbReference type="ChEBI" id="CHEBI:17071"/>
        <dbReference type="ChEBI" id="CHEBI:44841"/>
        <dbReference type="EC" id="4.1.2.25"/>
    </reaction>
</comment>
<dbReference type="RefSeq" id="WP_100341853.1">
    <property type="nucleotide sequence ID" value="NZ_PGFJ01000002.1"/>
</dbReference>
<dbReference type="PANTHER" id="PTHR42844:SF1">
    <property type="entry name" value="DIHYDRONEOPTERIN ALDOLASE 1-RELATED"/>
    <property type="match status" value="1"/>
</dbReference>
<dbReference type="NCBIfam" id="TIGR00526">
    <property type="entry name" value="folB_dom"/>
    <property type="match status" value="1"/>
</dbReference>
<feature type="domain" description="Dihydroneopterin aldolase/epimerase" evidence="7">
    <location>
        <begin position="3"/>
        <end position="117"/>
    </location>
</feature>
<dbReference type="EC" id="4.1.2.25" evidence="6"/>
<dbReference type="Proteomes" id="UP000242687">
    <property type="component" value="Unassembled WGS sequence"/>
</dbReference>
<dbReference type="GO" id="GO:0004150">
    <property type="term" value="F:dihydroneopterin aldolase activity"/>
    <property type="evidence" value="ECO:0007669"/>
    <property type="project" value="UniProtKB-UniRule"/>
</dbReference>
<dbReference type="SUPFAM" id="SSF55620">
    <property type="entry name" value="Tetrahydrobiopterin biosynthesis enzymes-like"/>
    <property type="match status" value="1"/>
</dbReference>
<protein>
    <recommendedName>
        <fullName evidence="6">7,8-dihydroneopterin aldolase</fullName>
        <ecNumber evidence="6">4.1.2.25</ecNumber>
    </recommendedName>
</protein>
<organism evidence="8 9">
    <name type="scientific">Mucilaginibacter auburnensis</name>
    <dbReference type="NCBI Taxonomy" id="1457233"/>
    <lineage>
        <taxon>Bacteria</taxon>
        <taxon>Pseudomonadati</taxon>
        <taxon>Bacteroidota</taxon>
        <taxon>Sphingobacteriia</taxon>
        <taxon>Sphingobacteriales</taxon>
        <taxon>Sphingobacteriaceae</taxon>
        <taxon>Mucilaginibacter</taxon>
    </lineage>
</organism>
<dbReference type="PANTHER" id="PTHR42844">
    <property type="entry name" value="DIHYDRONEOPTERIN ALDOLASE 1-RELATED"/>
    <property type="match status" value="1"/>
</dbReference>
<dbReference type="SMART" id="SM00905">
    <property type="entry name" value="FolB"/>
    <property type="match status" value="1"/>
</dbReference>
<name>A0A2H9VMF7_9SPHI</name>
<dbReference type="EMBL" id="PGFJ01000002">
    <property type="protein sequence ID" value="PJJ79519.1"/>
    <property type="molecule type" value="Genomic_DNA"/>
</dbReference>
<evidence type="ECO:0000256" key="3">
    <source>
        <dbReference type="ARBA" id="ARBA00005708"/>
    </source>
</evidence>
<accession>A0A2H9VMF7</accession>
<evidence type="ECO:0000256" key="2">
    <source>
        <dbReference type="ARBA" id="ARBA00005013"/>
    </source>
</evidence>
<dbReference type="InterPro" id="IPR006157">
    <property type="entry name" value="FolB_dom"/>
</dbReference>
<dbReference type="GO" id="GO:0046656">
    <property type="term" value="P:folic acid biosynthetic process"/>
    <property type="evidence" value="ECO:0007669"/>
    <property type="project" value="UniProtKB-UniRule"/>
</dbReference>
<dbReference type="OrthoDB" id="9803748at2"/>
<dbReference type="InterPro" id="IPR043133">
    <property type="entry name" value="GTP-CH-I_C/QueF"/>
</dbReference>